<sequence length="350" mass="40012">MADKNKTLWGCCAMEHDNDDYINCTNCLKAYNLNCVTIVTEHENWICPICTTAHRKVVNNDSTPVRFNPNVTVRSTKRQALSSPPNNETGLVTREDVRSIMNDVLKDHMAYFVGEFNTTVRVLLGKELKTVKEEIKEMKDSMDFMSEKFDKIIKEHKEALENIKVLEEKSDRLQSTVMHLQARVNQLEQNARSNNIEIQCMPERKSENLMSIVKNIGSVIKCDVVEENVMRVTRIAKMDKDSPRPRSIVVEFKNQKLRDAFLAAGFNFNKNNPNDRLNTSHLGCNGNKTPIYICEHLSVANKMLHAAARRTATDKGFKFVWVRGGKVFLRKNENTGYIVVKNLESLASIK</sequence>
<dbReference type="InterPro" id="IPR011011">
    <property type="entry name" value="Znf_FYVE_PHD"/>
</dbReference>
<gene>
    <name evidence="3" type="ORF">EEDITHA_LOCUS8611</name>
</gene>
<dbReference type="SUPFAM" id="SSF57903">
    <property type="entry name" value="FYVE/PHD zinc finger"/>
    <property type="match status" value="1"/>
</dbReference>
<dbReference type="AlphaFoldDB" id="A0AAU9U2E0"/>
<accession>A0AAU9U2E0</accession>
<dbReference type="EMBL" id="CAKOGL010000012">
    <property type="protein sequence ID" value="CAH2092892.1"/>
    <property type="molecule type" value="Genomic_DNA"/>
</dbReference>
<evidence type="ECO:0000256" key="1">
    <source>
        <dbReference type="SAM" id="Coils"/>
    </source>
</evidence>
<dbReference type="Gene3D" id="3.30.40.10">
    <property type="entry name" value="Zinc/RING finger domain, C3HC4 (zinc finger)"/>
    <property type="match status" value="1"/>
</dbReference>
<feature type="coiled-coil region" evidence="1">
    <location>
        <begin position="128"/>
        <end position="197"/>
    </location>
</feature>
<comment type="caution">
    <text evidence="3">The sequence shown here is derived from an EMBL/GenBank/DDBJ whole genome shotgun (WGS) entry which is preliminary data.</text>
</comment>
<organism evidence="3 4">
    <name type="scientific">Euphydryas editha</name>
    <name type="common">Edith's checkerspot</name>
    <dbReference type="NCBI Taxonomy" id="104508"/>
    <lineage>
        <taxon>Eukaryota</taxon>
        <taxon>Metazoa</taxon>
        <taxon>Ecdysozoa</taxon>
        <taxon>Arthropoda</taxon>
        <taxon>Hexapoda</taxon>
        <taxon>Insecta</taxon>
        <taxon>Pterygota</taxon>
        <taxon>Neoptera</taxon>
        <taxon>Endopterygota</taxon>
        <taxon>Lepidoptera</taxon>
        <taxon>Glossata</taxon>
        <taxon>Ditrysia</taxon>
        <taxon>Papilionoidea</taxon>
        <taxon>Nymphalidae</taxon>
        <taxon>Nymphalinae</taxon>
        <taxon>Euphydryas</taxon>
    </lineage>
</organism>
<proteinExistence type="predicted"/>
<dbReference type="Pfam" id="PF25298">
    <property type="entry name" value="Baculo_FP_2nd"/>
    <property type="match status" value="1"/>
</dbReference>
<dbReference type="Proteomes" id="UP001153954">
    <property type="component" value="Unassembled WGS sequence"/>
</dbReference>
<evidence type="ECO:0000259" key="2">
    <source>
        <dbReference type="Pfam" id="PF25298"/>
    </source>
</evidence>
<dbReference type="InterPro" id="IPR057251">
    <property type="entry name" value="FP_C"/>
</dbReference>
<keyword evidence="4" id="KW-1185">Reference proteome</keyword>
<evidence type="ECO:0000313" key="4">
    <source>
        <dbReference type="Proteomes" id="UP001153954"/>
    </source>
</evidence>
<evidence type="ECO:0000313" key="3">
    <source>
        <dbReference type="EMBL" id="CAH2092892.1"/>
    </source>
</evidence>
<dbReference type="InterPro" id="IPR013083">
    <property type="entry name" value="Znf_RING/FYVE/PHD"/>
</dbReference>
<reference evidence="3" key="1">
    <citation type="submission" date="2022-03" db="EMBL/GenBank/DDBJ databases">
        <authorList>
            <person name="Tunstrom K."/>
        </authorList>
    </citation>
    <scope>NUCLEOTIDE SEQUENCE</scope>
</reference>
<keyword evidence="1" id="KW-0175">Coiled coil</keyword>
<protein>
    <recommendedName>
        <fullName evidence="2">FP protein C-terminal domain-containing protein</fullName>
    </recommendedName>
</protein>
<feature type="domain" description="FP protein C-terminal" evidence="2">
    <location>
        <begin position="300"/>
        <end position="350"/>
    </location>
</feature>
<name>A0AAU9U2E0_EUPED</name>